<dbReference type="AlphaFoldDB" id="A0A382KGP7"/>
<evidence type="ECO:0000256" key="1">
    <source>
        <dbReference type="ARBA" id="ARBA00001947"/>
    </source>
</evidence>
<dbReference type="PIRSF" id="PIRSF039012">
    <property type="entry name" value="ASP"/>
    <property type="match status" value="1"/>
</dbReference>
<keyword evidence="3" id="KW-0378">Hydrolase</keyword>
<dbReference type="GO" id="GO:0046872">
    <property type="term" value="F:metal ion binding"/>
    <property type="evidence" value="ECO:0007669"/>
    <property type="project" value="UniProtKB-KW"/>
</dbReference>
<dbReference type="SUPFAM" id="SSF53187">
    <property type="entry name" value="Zn-dependent exopeptidases"/>
    <property type="match status" value="1"/>
</dbReference>
<evidence type="ECO:0000256" key="3">
    <source>
        <dbReference type="ARBA" id="ARBA00022801"/>
    </source>
</evidence>
<dbReference type="Pfam" id="PF24827">
    <property type="entry name" value="AstE_AspA_cat"/>
    <property type="match status" value="1"/>
</dbReference>
<dbReference type="InterPro" id="IPR055438">
    <property type="entry name" value="AstE_AspA_cat"/>
</dbReference>
<dbReference type="PANTHER" id="PTHR37326:SF1">
    <property type="entry name" value="BLL3975 PROTEIN"/>
    <property type="match status" value="1"/>
</dbReference>
<dbReference type="GO" id="GO:0016788">
    <property type="term" value="F:hydrolase activity, acting on ester bonds"/>
    <property type="evidence" value="ECO:0007669"/>
    <property type="project" value="InterPro"/>
</dbReference>
<gene>
    <name evidence="6" type="ORF">METZ01_LOCUS276100</name>
</gene>
<dbReference type="InterPro" id="IPR053138">
    <property type="entry name" value="N-alpha-Ac-DABA_deacetylase"/>
</dbReference>
<evidence type="ECO:0000256" key="2">
    <source>
        <dbReference type="ARBA" id="ARBA00022723"/>
    </source>
</evidence>
<keyword evidence="2" id="KW-0479">Metal-binding</keyword>
<dbReference type="GO" id="GO:0016811">
    <property type="term" value="F:hydrolase activity, acting on carbon-nitrogen (but not peptide) bonds, in linear amides"/>
    <property type="evidence" value="ECO:0007669"/>
    <property type="project" value="InterPro"/>
</dbReference>
<reference evidence="6" key="1">
    <citation type="submission" date="2018-05" db="EMBL/GenBank/DDBJ databases">
        <authorList>
            <person name="Lanie J.A."/>
            <person name="Ng W.-L."/>
            <person name="Kazmierczak K.M."/>
            <person name="Andrzejewski T.M."/>
            <person name="Davidsen T.M."/>
            <person name="Wayne K.J."/>
            <person name="Tettelin H."/>
            <person name="Glass J.I."/>
            <person name="Rusch D."/>
            <person name="Podicherti R."/>
            <person name="Tsui H.-C.T."/>
            <person name="Winkler M.E."/>
        </authorList>
    </citation>
    <scope>NUCLEOTIDE SEQUENCE</scope>
</reference>
<dbReference type="Gene3D" id="3.40.630.10">
    <property type="entry name" value="Zn peptidases"/>
    <property type="match status" value="1"/>
</dbReference>
<sequence length="294" mass="31702">MELKTSVLKGTEGGPYLLITGGVHGDEFEPMSAIRRLGRQVNDDDLRGRLTLVPVVNEAAFARGSRTAEDELDLARTCPGDPGGSITERTAHALSELIRSADFYIDLHTGGNIMEVWPMSGYGLVPDSRVLEDQRRMARAFNLPFVWATNCELEGRSLSVARDARVAAIYTEYLGAGLCRQDGVDNYVDGCLNVMGELGMIDREQPASRVEHVVEDDRPNAGHMQICNPSPMTGLFEPCVGLGDAIEAGQSLGTVSDVLGERVIDVSSNETGIVLTLRTFARVHEGDALAVIAG</sequence>
<evidence type="ECO:0000313" key="6">
    <source>
        <dbReference type="EMBL" id="SVC23246.1"/>
    </source>
</evidence>
<comment type="cofactor">
    <cofactor evidence="1">
        <name>Zn(2+)</name>
        <dbReference type="ChEBI" id="CHEBI:29105"/>
    </cofactor>
</comment>
<protein>
    <recommendedName>
        <fullName evidence="5">Succinylglutamate desuccinylase/Aspartoacylase catalytic domain-containing protein</fullName>
    </recommendedName>
</protein>
<organism evidence="6">
    <name type="scientific">marine metagenome</name>
    <dbReference type="NCBI Taxonomy" id="408172"/>
    <lineage>
        <taxon>unclassified sequences</taxon>
        <taxon>metagenomes</taxon>
        <taxon>ecological metagenomes</taxon>
    </lineage>
</organism>
<dbReference type="CDD" id="cd06230">
    <property type="entry name" value="M14_ASTE_ASPA_like"/>
    <property type="match status" value="1"/>
</dbReference>
<dbReference type="EMBL" id="UINC01080371">
    <property type="protein sequence ID" value="SVC23246.1"/>
    <property type="molecule type" value="Genomic_DNA"/>
</dbReference>
<evidence type="ECO:0000256" key="4">
    <source>
        <dbReference type="ARBA" id="ARBA00022833"/>
    </source>
</evidence>
<dbReference type="InterPro" id="IPR043795">
    <property type="entry name" value="N-alpha-Ac-DABA-like"/>
</dbReference>
<accession>A0A382KGP7</accession>
<keyword evidence="4" id="KW-0862">Zinc</keyword>
<dbReference type="PANTHER" id="PTHR37326">
    <property type="entry name" value="BLL3975 PROTEIN"/>
    <property type="match status" value="1"/>
</dbReference>
<name>A0A382KGP7_9ZZZZ</name>
<proteinExistence type="predicted"/>
<evidence type="ECO:0000259" key="5">
    <source>
        <dbReference type="Pfam" id="PF24827"/>
    </source>
</evidence>
<feature type="domain" description="Succinylglutamate desuccinylase/Aspartoacylase catalytic" evidence="5">
    <location>
        <begin position="14"/>
        <end position="195"/>
    </location>
</feature>